<evidence type="ECO:0000256" key="7">
    <source>
        <dbReference type="ARBA" id="ARBA00023136"/>
    </source>
</evidence>
<keyword evidence="7 8" id="KW-0472">Membrane</keyword>
<dbReference type="InterPro" id="IPR009450">
    <property type="entry name" value="Plno_GlcNAc_GPI2"/>
</dbReference>
<comment type="similarity">
    <text evidence="3">Belongs to the PIGC family.</text>
</comment>
<keyword evidence="10" id="KW-1185">Reference proteome</keyword>
<name>A0A0C7MPU3_9SACH</name>
<dbReference type="GO" id="GO:0006506">
    <property type="term" value="P:GPI anchor biosynthetic process"/>
    <property type="evidence" value="ECO:0007669"/>
    <property type="project" value="UniProtKB-UniPathway"/>
</dbReference>
<keyword evidence="6 8" id="KW-1133">Transmembrane helix</keyword>
<feature type="transmembrane region" description="Helical" evidence="8">
    <location>
        <begin position="106"/>
        <end position="121"/>
    </location>
</feature>
<dbReference type="GO" id="GO:0000506">
    <property type="term" value="C:glycosylphosphatidylinositol-N-acetylglucosaminyltransferase (GPI-GnT) complex"/>
    <property type="evidence" value="ECO:0007669"/>
    <property type="project" value="EnsemblFungi"/>
</dbReference>
<evidence type="ECO:0000256" key="6">
    <source>
        <dbReference type="ARBA" id="ARBA00022989"/>
    </source>
</evidence>
<feature type="transmembrane region" description="Helical" evidence="8">
    <location>
        <begin position="204"/>
        <end position="223"/>
    </location>
</feature>
<accession>A0A0C7MPU3</accession>
<protein>
    <submittedName>
        <fullName evidence="9">LALA0S04e03422g1_1</fullName>
    </submittedName>
</protein>
<organism evidence="9 10">
    <name type="scientific">Lachancea lanzarotensis</name>
    <dbReference type="NCBI Taxonomy" id="1245769"/>
    <lineage>
        <taxon>Eukaryota</taxon>
        <taxon>Fungi</taxon>
        <taxon>Dikarya</taxon>
        <taxon>Ascomycota</taxon>
        <taxon>Saccharomycotina</taxon>
        <taxon>Saccharomycetes</taxon>
        <taxon>Saccharomycetales</taxon>
        <taxon>Saccharomycetaceae</taxon>
        <taxon>Lachancea</taxon>
    </lineage>
</organism>
<proteinExistence type="inferred from homology"/>
<evidence type="ECO:0000256" key="8">
    <source>
        <dbReference type="SAM" id="Phobius"/>
    </source>
</evidence>
<sequence length="275" mass="32046">MEPRWKRLLWLKQEFPDNHTDPEFLREVSQLQKVEQIARKPSSSYQQVVIDFLLLYHRVLNTGLMYVTFTLLYYYRCDPMYFTGSLTCLSFLAATLFHYARMSLKSPLIIIFSMLVLSPVLKSLSRTTSSDSIWTISGWLTLFYVTSVSVRSQSIVSTNLLVANVAVLGSRLNSTTDVFCFLLICIELNVLLPYFERSLLERKLFIIYGATFVANSVVVYYFVALCLGWIYTTVFAFSSLTFVFGLPRYFLYWQDHYCKNEPLLSRWDAKRPILD</sequence>
<comment type="subcellular location">
    <subcellularLocation>
        <location evidence="1">Membrane</location>
        <topology evidence="1">Multi-pass membrane protein</topology>
    </subcellularLocation>
</comment>
<gene>
    <name evidence="9" type="ORF">LALA0_S04e03422g</name>
</gene>
<dbReference type="PANTHER" id="PTHR12982:SF0">
    <property type="entry name" value="PHOSPHATIDYLINOSITOL N-ACETYLGLUCOSAMINYLTRANSFERASE SUBUNIT C"/>
    <property type="match status" value="1"/>
</dbReference>
<evidence type="ECO:0000256" key="4">
    <source>
        <dbReference type="ARBA" id="ARBA00022502"/>
    </source>
</evidence>
<evidence type="ECO:0000256" key="1">
    <source>
        <dbReference type="ARBA" id="ARBA00004141"/>
    </source>
</evidence>
<dbReference type="AlphaFoldDB" id="A0A0C7MPU3"/>
<evidence type="ECO:0000256" key="3">
    <source>
        <dbReference type="ARBA" id="ARBA00008321"/>
    </source>
</evidence>
<reference evidence="9 10" key="1">
    <citation type="submission" date="2014-12" db="EMBL/GenBank/DDBJ databases">
        <authorList>
            <person name="Neuveglise Cecile"/>
        </authorList>
    </citation>
    <scope>NUCLEOTIDE SEQUENCE [LARGE SCALE GENOMIC DNA]</scope>
    <source>
        <strain evidence="9 10">CBS 12615</strain>
    </source>
</reference>
<feature type="transmembrane region" description="Helical" evidence="8">
    <location>
        <begin position="55"/>
        <end position="74"/>
    </location>
</feature>
<dbReference type="PIRSF" id="PIRSF016104">
    <property type="entry name" value="GPI2"/>
    <property type="match status" value="1"/>
</dbReference>
<dbReference type="STRING" id="1245769.A0A0C7MPU3"/>
<dbReference type="PANTHER" id="PTHR12982">
    <property type="entry name" value="PHOSPHATIDYLINOSITOL GLYCAN, CLASS C"/>
    <property type="match status" value="1"/>
</dbReference>
<dbReference type="Pfam" id="PF06432">
    <property type="entry name" value="GPI2"/>
    <property type="match status" value="1"/>
</dbReference>
<keyword evidence="4" id="KW-0337">GPI-anchor biosynthesis</keyword>
<dbReference type="RefSeq" id="XP_022628141.1">
    <property type="nucleotide sequence ID" value="XM_022772702.1"/>
</dbReference>
<feature type="transmembrane region" description="Helical" evidence="8">
    <location>
        <begin position="229"/>
        <end position="251"/>
    </location>
</feature>
<feature type="transmembrane region" description="Helical" evidence="8">
    <location>
        <begin position="172"/>
        <end position="192"/>
    </location>
</feature>
<dbReference type="GeneID" id="34685352"/>
<dbReference type="HOGENOM" id="CLU_024002_2_0_1"/>
<dbReference type="UniPathway" id="UPA00196"/>
<feature type="transmembrane region" description="Helical" evidence="8">
    <location>
        <begin position="133"/>
        <end position="152"/>
    </location>
</feature>
<comment type="pathway">
    <text evidence="2">Glycolipid biosynthesis; glycosylphosphatidylinositol-anchor biosynthesis.</text>
</comment>
<evidence type="ECO:0000313" key="10">
    <source>
        <dbReference type="Proteomes" id="UP000054304"/>
    </source>
</evidence>
<dbReference type="EMBL" id="LN736363">
    <property type="protein sequence ID" value="CEP61909.1"/>
    <property type="molecule type" value="Genomic_DNA"/>
</dbReference>
<evidence type="ECO:0000256" key="5">
    <source>
        <dbReference type="ARBA" id="ARBA00022692"/>
    </source>
</evidence>
<keyword evidence="5 8" id="KW-0812">Transmembrane</keyword>
<evidence type="ECO:0000256" key="2">
    <source>
        <dbReference type="ARBA" id="ARBA00004687"/>
    </source>
</evidence>
<dbReference type="OrthoDB" id="196709at2759"/>
<dbReference type="Proteomes" id="UP000054304">
    <property type="component" value="Unassembled WGS sequence"/>
</dbReference>
<evidence type="ECO:0000313" key="9">
    <source>
        <dbReference type="EMBL" id="CEP61909.1"/>
    </source>
</evidence>